<accession>A0A6A5WRB9</accession>
<dbReference type="EMBL" id="ML977567">
    <property type="protein sequence ID" value="KAF2004403.1"/>
    <property type="molecule type" value="Genomic_DNA"/>
</dbReference>
<keyword evidence="1" id="KW-1133">Transmembrane helix</keyword>
<keyword evidence="1" id="KW-0472">Membrane</keyword>
<evidence type="ECO:0000313" key="3">
    <source>
        <dbReference type="Proteomes" id="UP000799779"/>
    </source>
</evidence>
<sequence length="691" mass="77084">MSDLNDKHVYQGLWVNEARGSVMGRTITTDTRRGAIVIAILAVLSTLGTTHLWHLLTFLVHQLRSNRRSADGLFRQQQTLFRTLPAPGSMLADHVKLWWSWRRSADQVLLRLFPYASLALLTMIASLSASILSSYVVDANDIQVLVKSPSCGPLDVLSTSGFETVLNYSTSVIPVAKTAGFGCYLQNSTGPECHKFIRPKVDFQPKETGCPFEQSICKKNTAAMILDSGLLNINDVFGLNLDQSDQIWYRRASTCTPLEIKDRLTTEDISTQPLNRKPFPGEEALVLHFGTNLSGAPNDTFATTTVKSLITSQYGQSQVLSFKSPVLAENYSSFEPITELEVPNADIFLLMVGLNNVQHVRPVDDPVFASHQTHTGPTDSKGTKLTIYSSDYPFGLIGCSMQYQFCLSGKESCTTLSNLPGRVSELQFPGPKTHTLSSLQQATLQLLITSSFFYDYTASDFVKTNERLSGGGLSRGLPPDQWKNEIIAQDSVVWAGLQVTMADYALGPRLRLPYAGDSPYARLAATEGEKKLCGMQRMRKSGGFVNINVFGLAFIITFSLFVTILDITLLRILIWLSRFKKALAPRIDDWVQEGVLQLQRRVYEAKREGTWTSLDDEIPVTEKSQLLSLITYTERMGEPDDESLREISKVMSQDTVYERKFGHKKFRRTETGLTAETLREEGNESLEKISR</sequence>
<proteinExistence type="predicted"/>
<dbReference type="AlphaFoldDB" id="A0A6A5WRB9"/>
<feature type="transmembrane region" description="Helical" evidence="1">
    <location>
        <begin position="112"/>
        <end position="137"/>
    </location>
</feature>
<feature type="transmembrane region" description="Helical" evidence="1">
    <location>
        <begin position="35"/>
        <end position="60"/>
    </location>
</feature>
<organism evidence="2 3">
    <name type="scientific">Amniculicola lignicola CBS 123094</name>
    <dbReference type="NCBI Taxonomy" id="1392246"/>
    <lineage>
        <taxon>Eukaryota</taxon>
        <taxon>Fungi</taxon>
        <taxon>Dikarya</taxon>
        <taxon>Ascomycota</taxon>
        <taxon>Pezizomycotina</taxon>
        <taxon>Dothideomycetes</taxon>
        <taxon>Pleosporomycetidae</taxon>
        <taxon>Pleosporales</taxon>
        <taxon>Amniculicolaceae</taxon>
        <taxon>Amniculicola</taxon>
    </lineage>
</organism>
<evidence type="ECO:0000256" key="1">
    <source>
        <dbReference type="SAM" id="Phobius"/>
    </source>
</evidence>
<dbReference type="OrthoDB" id="3540210at2759"/>
<feature type="transmembrane region" description="Helical" evidence="1">
    <location>
        <begin position="549"/>
        <end position="576"/>
    </location>
</feature>
<keyword evidence="1" id="KW-0812">Transmembrane</keyword>
<keyword evidence="3" id="KW-1185">Reference proteome</keyword>
<evidence type="ECO:0000313" key="2">
    <source>
        <dbReference type="EMBL" id="KAF2004403.1"/>
    </source>
</evidence>
<gene>
    <name evidence="2" type="ORF">P154DRAFT_560573</name>
</gene>
<name>A0A6A5WRB9_9PLEO</name>
<reference evidence="2" key="1">
    <citation type="journal article" date="2020" name="Stud. Mycol.">
        <title>101 Dothideomycetes genomes: a test case for predicting lifestyles and emergence of pathogens.</title>
        <authorList>
            <person name="Haridas S."/>
            <person name="Albert R."/>
            <person name="Binder M."/>
            <person name="Bloem J."/>
            <person name="Labutti K."/>
            <person name="Salamov A."/>
            <person name="Andreopoulos B."/>
            <person name="Baker S."/>
            <person name="Barry K."/>
            <person name="Bills G."/>
            <person name="Bluhm B."/>
            <person name="Cannon C."/>
            <person name="Castanera R."/>
            <person name="Culley D."/>
            <person name="Daum C."/>
            <person name="Ezra D."/>
            <person name="Gonzalez J."/>
            <person name="Henrissat B."/>
            <person name="Kuo A."/>
            <person name="Liang C."/>
            <person name="Lipzen A."/>
            <person name="Lutzoni F."/>
            <person name="Magnuson J."/>
            <person name="Mondo S."/>
            <person name="Nolan M."/>
            <person name="Ohm R."/>
            <person name="Pangilinan J."/>
            <person name="Park H.-J."/>
            <person name="Ramirez L."/>
            <person name="Alfaro M."/>
            <person name="Sun H."/>
            <person name="Tritt A."/>
            <person name="Yoshinaga Y."/>
            <person name="Zwiers L.-H."/>
            <person name="Turgeon B."/>
            <person name="Goodwin S."/>
            <person name="Spatafora J."/>
            <person name="Crous P."/>
            <person name="Grigoriev I."/>
        </authorList>
    </citation>
    <scope>NUCLEOTIDE SEQUENCE</scope>
    <source>
        <strain evidence="2">CBS 123094</strain>
    </source>
</reference>
<protein>
    <submittedName>
        <fullName evidence="2">Uncharacterized protein</fullName>
    </submittedName>
</protein>
<dbReference type="Proteomes" id="UP000799779">
    <property type="component" value="Unassembled WGS sequence"/>
</dbReference>